<comment type="caution">
    <text evidence="1">The sequence shown here is derived from an EMBL/GenBank/DDBJ whole genome shotgun (WGS) entry which is preliminary data.</text>
</comment>
<gene>
    <name evidence="1" type="ORF">QNM18_02170</name>
</gene>
<dbReference type="InterPro" id="IPR011057">
    <property type="entry name" value="Mss4-like_sf"/>
</dbReference>
<dbReference type="SUPFAM" id="SSF51316">
    <property type="entry name" value="Mss4-like"/>
    <property type="match status" value="1"/>
</dbReference>
<name>A0ABT7EGA5_9GAMM</name>
<keyword evidence="2" id="KW-1185">Reference proteome</keyword>
<dbReference type="Proteomes" id="UP001231915">
    <property type="component" value="Unassembled WGS sequence"/>
</dbReference>
<organism evidence="1 2">
    <name type="scientific">Pseudoalteromonas obscura</name>
    <dbReference type="NCBI Taxonomy" id="3048491"/>
    <lineage>
        <taxon>Bacteria</taxon>
        <taxon>Pseudomonadati</taxon>
        <taxon>Pseudomonadota</taxon>
        <taxon>Gammaproteobacteria</taxon>
        <taxon>Alteromonadales</taxon>
        <taxon>Pseudoalteromonadaceae</taxon>
        <taxon>Pseudoalteromonas</taxon>
    </lineage>
</organism>
<dbReference type="RefSeq" id="WP_284136171.1">
    <property type="nucleotide sequence ID" value="NZ_JASJUT010000001.1"/>
</dbReference>
<dbReference type="Gene3D" id="2.170.150.70">
    <property type="match status" value="1"/>
</dbReference>
<evidence type="ECO:0000313" key="2">
    <source>
        <dbReference type="Proteomes" id="UP001231915"/>
    </source>
</evidence>
<accession>A0ABT7EGA5</accession>
<dbReference type="EMBL" id="JASJUT010000001">
    <property type="protein sequence ID" value="MDK2593871.1"/>
    <property type="molecule type" value="Genomic_DNA"/>
</dbReference>
<reference evidence="1 2" key="1">
    <citation type="submission" date="2023-05" db="EMBL/GenBank/DDBJ databases">
        <title>Pseudoalteromonas ardens sp. nov., Pseudoalteromonas obscura sp. nov., and Pseudoalteromonas umbrosa sp. nov., isolated from the coral Montipora capitata.</title>
        <authorList>
            <person name="Thomas E.M."/>
            <person name="Smith E.M."/>
            <person name="Papke E."/>
            <person name="Shlafstein M.D."/>
            <person name="Oline D.K."/>
            <person name="Videau P."/>
            <person name="Saw J.H."/>
            <person name="Strangman W.K."/>
            <person name="Ushijima B."/>
        </authorList>
    </citation>
    <scope>NUCLEOTIDE SEQUENCE [LARGE SCALE GENOMIC DNA]</scope>
    <source>
        <strain evidence="1 2">P94</strain>
    </source>
</reference>
<protein>
    <submittedName>
        <fullName evidence="1">Aldehyde-activating protein</fullName>
    </submittedName>
</protein>
<sequence>MKYCASCKCGNVEVSVNFPHPIEKYQPRECNCDFCLANGLAYLSDPNGTLSLTAKDPMKRLKQGSLQATFWQCPHCMDIVAVTHANNNKTRGAVSKQLFEAKYRIPPSIRVSPKKLSPTEKLIRWNTAWSTVIDT</sequence>
<proteinExistence type="predicted"/>
<evidence type="ECO:0000313" key="1">
    <source>
        <dbReference type="EMBL" id="MDK2593871.1"/>
    </source>
</evidence>